<dbReference type="EMBL" id="NHTK01005957">
    <property type="protein sequence ID" value="PPQ70343.1"/>
    <property type="molecule type" value="Genomic_DNA"/>
</dbReference>
<dbReference type="InterPro" id="IPR028012">
    <property type="entry name" value="Rua1_C"/>
</dbReference>
<reference evidence="4 5" key="1">
    <citation type="journal article" date="2018" name="Evol. Lett.">
        <title>Horizontal gene cluster transfer increased hallucinogenic mushroom diversity.</title>
        <authorList>
            <person name="Reynolds H.T."/>
            <person name="Vijayakumar V."/>
            <person name="Gluck-Thaler E."/>
            <person name="Korotkin H.B."/>
            <person name="Matheny P.B."/>
            <person name="Slot J.C."/>
        </authorList>
    </citation>
    <scope>NUCLEOTIDE SEQUENCE [LARGE SCALE GENOMIC DNA]</scope>
    <source>
        <strain evidence="4 5">2629</strain>
    </source>
</reference>
<dbReference type="InParanoid" id="A0A409VVS7"/>
<feature type="domain" description="Transcription regulator Rua1 C-terminal" evidence="3">
    <location>
        <begin position="540"/>
        <end position="616"/>
    </location>
</feature>
<feature type="region of interest" description="Disordered" evidence="1">
    <location>
        <begin position="93"/>
        <end position="114"/>
    </location>
</feature>
<keyword evidence="2" id="KW-0812">Transmembrane</keyword>
<evidence type="ECO:0000259" key="3">
    <source>
        <dbReference type="Pfam" id="PF14616"/>
    </source>
</evidence>
<keyword evidence="2" id="KW-0472">Membrane</keyword>
<dbReference type="PANTHER" id="PTHR28125">
    <property type="entry name" value="MEIOTIC EXPRESSION UP-REGULATED PROTEIN 26"/>
    <property type="match status" value="1"/>
</dbReference>
<proteinExistence type="predicted"/>
<evidence type="ECO:0000313" key="5">
    <source>
        <dbReference type="Proteomes" id="UP000284842"/>
    </source>
</evidence>
<dbReference type="Pfam" id="PF14616">
    <property type="entry name" value="Rua1_C"/>
    <property type="match status" value="1"/>
</dbReference>
<feature type="compositionally biased region" description="Low complexity" evidence="1">
    <location>
        <begin position="362"/>
        <end position="390"/>
    </location>
</feature>
<dbReference type="AlphaFoldDB" id="A0A409VVS7"/>
<dbReference type="OrthoDB" id="5595379at2759"/>
<name>A0A409VVS7_9AGAR</name>
<protein>
    <recommendedName>
        <fullName evidence="3">Transcription regulator Rua1 C-terminal domain-containing protein</fullName>
    </recommendedName>
</protein>
<dbReference type="PANTHER" id="PTHR28125:SF2">
    <property type="entry name" value="MEIOTIC EXPRESSION UP-REGULATED PROTEIN 26"/>
    <property type="match status" value="1"/>
</dbReference>
<organism evidence="4 5">
    <name type="scientific">Panaeolus cyanescens</name>
    <dbReference type="NCBI Taxonomy" id="181874"/>
    <lineage>
        <taxon>Eukaryota</taxon>
        <taxon>Fungi</taxon>
        <taxon>Dikarya</taxon>
        <taxon>Basidiomycota</taxon>
        <taxon>Agaricomycotina</taxon>
        <taxon>Agaricomycetes</taxon>
        <taxon>Agaricomycetidae</taxon>
        <taxon>Agaricales</taxon>
        <taxon>Agaricineae</taxon>
        <taxon>Galeropsidaceae</taxon>
        <taxon>Panaeolus</taxon>
    </lineage>
</organism>
<feature type="transmembrane region" description="Helical" evidence="2">
    <location>
        <begin position="505"/>
        <end position="526"/>
    </location>
</feature>
<gene>
    <name evidence="4" type="ORF">CVT24_013004</name>
</gene>
<feature type="compositionally biased region" description="Low complexity" evidence="1">
    <location>
        <begin position="102"/>
        <end position="113"/>
    </location>
</feature>
<dbReference type="Proteomes" id="UP000284842">
    <property type="component" value="Unassembled WGS sequence"/>
</dbReference>
<comment type="caution">
    <text evidence="4">The sequence shown here is derived from an EMBL/GenBank/DDBJ whole genome shotgun (WGS) entry which is preliminary data.</text>
</comment>
<feature type="compositionally biased region" description="Low complexity" evidence="1">
    <location>
        <begin position="223"/>
        <end position="232"/>
    </location>
</feature>
<feature type="region of interest" description="Disordered" evidence="1">
    <location>
        <begin position="350"/>
        <end position="415"/>
    </location>
</feature>
<feature type="region of interest" description="Disordered" evidence="1">
    <location>
        <begin position="216"/>
        <end position="239"/>
    </location>
</feature>
<keyword evidence="2" id="KW-1133">Transmembrane helix</keyword>
<dbReference type="STRING" id="181874.A0A409VVS7"/>
<evidence type="ECO:0000256" key="1">
    <source>
        <dbReference type="SAM" id="MobiDB-lite"/>
    </source>
</evidence>
<evidence type="ECO:0000256" key="2">
    <source>
        <dbReference type="SAM" id="Phobius"/>
    </source>
</evidence>
<evidence type="ECO:0000313" key="4">
    <source>
        <dbReference type="EMBL" id="PPQ70343.1"/>
    </source>
</evidence>
<accession>A0A409VVS7</accession>
<keyword evidence="5" id="KW-1185">Reference proteome</keyword>
<sequence>MSVDPAELEGASLYNWLLDLISSTGSSNASLENAAIPRTAPSTPDFTDWLHISPAGNFQTGVEASFSTGPLQDISSGERVNCLDLGLHYDYSERPEEHSHGGHAQSSQSSEHSYNSFNAHNRMLSLDSSTTLVNSPTSSRSFSNFSPGYVPKTLYTSPQTHSVPSSSNWLSPMTLDYLHELRRSPYANFTFDQSAFPVIAQVLPPSDNVSPVIRADGVPSDAPQPAIQAPPKAMKKSRRRPIQATTFADRLLALPTVTEQLDAALAPSVPEHSQAPTAGTLLPSDISESLPSVPALLSPCKLSSRVDTERDLSITTDPTGTVPVLVSSPEKQRATIVIPPFRLLLPAERRNFTPPATPNADPLSPLTPLTPVSSSSSSLPSPLLPQPSLTIRLKVPKRQYTESPAPVRRSKRPRRGAIIESSSPAQTDSGFQHLTPSPQNVAIITPVYTNRTLPDDIEISSNYALYYRRFPASSFYQPEDMTYNAFSNSVRSVLANELFSFPDLLVFYLMCLTQVVYIIILAAHWISIPLDLSRGREQKSYHMQYAHGISASTGLPFSPPIAFRIIPRPNATRTEKNKIQQGKCHKCDKWVAVEGIKDMESKVPELFWWKHAASCHHDSRISGEGDFYEVDHVLQKLMNLKASS</sequence>